<dbReference type="PANTHER" id="PTHR24279">
    <property type="entry name" value="CYTOCHROME P450"/>
    <property type="match status" value="1"/>
</dbReference>
<dbReference type="EMBL" id="LR899009">
    <property type="protein sequence ID" value="CAD7077468.1"/>
    <property type="molecule type" value="Genomic_DNA"/>
</dbReference>
<evidence type="ECO:0000256" key="5">
    <source>
        <dbReference type="ARBA" id="ARBA00023002"/>
    </source>
</evidence>
<dbReference type="InterPro" id="IPR001128">
    <property type="entry name" value="Cyt_P450"/>
</dbReference>
<keyword evidence="6 8" id="KW-0408">Iron</keyword>
<gene>
    <name evidence="10" type="ORF">HERILL_LOCUS812</name>
</gene>
<keyword evidence="7 9" id="KW-0503">Monooxygenase</keyword>
<dbReference type="Gene3D" id="1.10.630.10">
    <property type="entry name" value="Cytochrome P450"/>
    <property type="match status" value="1"/>
</dbReference>
<sequence length="525" mass="60669">MIRVGSSFVRSNGQCNYLVRLFATQVASAPVADTQFQQEWNMALPFEKLPGPSRLTLLKDILPGGKFRTLEMTEVLEQYRQEYGEIYKLPGMFDKPDMALVFDPKDFEAVYRTEGVWPVRPGLETITHYRKKVRPDIFFSGGLAIEQGKEWAEFRTAVNPVMMQPKIVKLYVPQIDKFVDEFMVRMKKIRDPSTYELPENFEDELNRWSLEAICIIALDTRLGIMGNLDKNSKEQEFINAVKRFFYLLTVLDLKPSMWKVFPTADFKEMMHVSDVITNFSYHHVDEARKRLESKTNMQSEKEQSVLEKLIKINPKVATVMATDMVVAGVDTTSSAVTSVLYNLAKNPDKQELLRNELRKILPEKDSPLTPQNMSNLPYLRACFKEAMRILPVVDGNFRETGKDLVLRGYRIPKGTPVGLQSAFIQVDDKLYTNAKKFIPERWLKNQESELSKEAKSVSPFTFLPFGFGPRMCIGRRFAELEIEVFVSKLVRNFYIEWDRPDLKFKRAAINIPDGKLQFKIKDVEN</sequence>
<evidence type="ECO:0000256" key="9">
    <source>
        <dbReference type="RuleBase" id="RU000461"/>
    </source>
</evidence>
<dbReference type="InterPro" id="IPR050479">
    <property type="entry name" value="CYP11_CYP27_families"/>
</dbReference>
<proteinExistence type="inferred from homology"/>
<dbReference type="OrthoDB" id="3945418at2759"/>
<dbReference type="SUPFAM" id="SSF48264">
    <property type="entry name" value="Cytochrome P450"/>
    <property type="match status" value="1"/>
</dbReference>
<dbReference type="InParanoid" id="A0A7R8UB06"/>
<evidence type="ECO:0008006" key="12">
    <source>
        <dbReference type="Google" id="ProtNLM"/>
    </source>
</evidence>
<dbReference type="GO" id="GO:0020037">
    <property type="term" value="F:heme binding"/>
    <property type="evidence" value="ECO:0007669"/>
    <property type="project" value="InterPro"/>
</dbReference>
<evidence type="ECO:0000313" key="10">
    <source>
        <dbReference type="EMBL" id="CAD7077468.1"/>
    </source>
</evidence>
<dbReference type="GO" id="GO:0005506">
    <property type="term" value="F:iron ion binding"/>
    <property type="evidence" value="ECO:0007669"/>
    <property type="project" value="InterPro"/>
</dbReference>
<keyword evidence="4 8" id="KW-0479">Metal-binding</keyword>
<dbReference type="PRINTS" id="PR00463">
    <property type="entry name" value="EP450I"/>
</dbReference>
<organism evidence="10 11">
    <name type="scientific">Hermetia illucens</name>
    <name type="common">Black soldier fly</name>
    <dbReference type="NCBI Taxonomy" id="343691"/>
    <lineage>
        <taxon>Eukaryota</taxon>
        <taxon>Metazoa</taxon>
        <taxon>Ecdysozoa</taxon>
        <taxon>Arthropoda</taxon>
        <taxon>Hexapoda</taxon>
        <taxon>Insecta</taxon>
        <taxon>Pterygota</taxon>
        <taxon>Neoptera</taxon>
        <taxon>Endopterygota</taxon>
        <taxon>Diptera</taxon>
        <taxon>Brachycera</taxon>
        <taxon>Stratiomyomorpha</taxon>
        <taxon>Stratiomyidae</taxon>
        <taxon>Hermetiinae</taxon>
        <taxon>Hermetia</taxon>
    </lineage>
</organism>
<evidence type="ECO:0000256" key="2">
    <source>
        <dbReference type="ARBA" id="ARBA00010617"/>
    </source>
</evidence>
<comment type="cofactor">
    <cofactor evidence="1 8">
        <name>heme</name>
        <dbReference type="ChEBI" id="CHEBI:30413"/>
    </cofactor>
</comment>
<dbReference type="GO" id="GO:0004497">
    <property type="term" value="F:monooxygenase activity"/>
    <property type="evidence" value="ECO:0007669"/>
    <property type="project" value="UniProtKB-KW"/>
</dbReference>
<dbReference type="OMA" id="NCEFVDR"/>
<protein>
    <recommendedName>
        <fullName evidence="12">Cytochrome P450</fullName>
    </recommendedName>
</protein>
<name>A0A7R8UB06_HERIL</name>
<evidence type="ECO:0000256" key="7">
    <source>
        <dbReference type="ARBA" id="ARBA00023033"/>
    </source>
</evidence>
<dbReference type="InterPro" id="IPR002401">
    <property type="entry name" value="Cyt_P450_E_grp-I"/>
</dbReference>
<evidence type="ECO:0000256" key="8">
    <source>
        <dbReference type="PIRSR" id="PIRSR602401-1"/>
    </source>
</evidence>
<accession>A0A7R8UB06</accession>
<dbReference type="FunFam" id="1.10.630.10:FF:000006">
    <property type="entry name" value="Cytochrome P450 302a1, mitochondrial"/>
    <property type="match status" value="1"/>
</dbReference>
<dbReference type="PANTHER" id="PTHR24279:SF120">
    <property type="entry name" value="CYTOCHROME P450"/>
    <property type="match status" value="1"/>
</dbReference>
<dbReference type="Pfam" id="PF00067">
    <property type="entry name" value="p450"/>
    <property type="match status" value="1"/>
</dbReference>
<evidence type="ECO:0000256" key="3">
    <source>
        <dbReference type="ARBA" id="ARBA00022617"/>
    </source>
</evidence>
<reference evidence="10 11" key="1">
    <citation type="submission" date="2020-11" db="EMBL/GenBank/DDBJ databases">
        <authorList>
            <person name="Wallbank WR R."/>
            <person name="Pardo Diaz C."/>
            <person name="Kozak K."/>
            <person name="Martin S."/>
            <person name="Jiggins C."/>
            <person name="Moest M."/>
            <person name="Warren A I."/>
            <person name="Generalovic N T."/>
            <person name="Byers J.R.P. K."/>
            <person name="Montejo-Kovacevich G."/>
            <person name="Yen C E."/>
        </authorList>
    </citation>
    <scope>NUCLEOTIDE SEQUENCE [LARGE SCALE GENOMIC DNA]</scope>
</reference>
<keyword evidence="11" id="KW-1185">Reference proteome</keyword>
<dbReference type="PRINTS" id="PR00385">
    <property type="entry name" value="P450"/>
</dbReference>
<keyword evidence="5 9" id="KW-0560">Oxidoreductase</keyword>
<dbReference type="AlphaFoldDB" id="A0A7R8UB06"/>
<evidence type="ECO:0000256" key="4">
    <source>
        <dbReference type="ARBA" id="ARBA00022723"/>
    </source>
</evidence>
<dbReference type="CDD" id="cd11054">
    <property type="entry name" value="CYP24A1-like"/>
    <property type="match status" value="1"/>
</dbReference>
<dbReference type="FunCoup" id="A0A7R8UB06">
    <property type="interactions" value="28"/>
</dbReference>
<dbReference type="Proteomes" id="UP000594454">
    <property type="component" value="Chromosome 1"/>
</dbReference>
<comment type="similarity">
    <text evidence="2 9">Belongs to the cytochrome P450 family.</text>
</comment>
<feature type="binding site" description="axial binding residue" evidence="8">
    <location>
        <position position="472"/>
    </location>
    <ligand>
        <name>heme</name>
        <dbReference type="ChEBI" id="CHEBI:30413"/>
    </ligand>
    <ligandPart>
        <name>Fe</name>
        <dbReference type="ChEBI" id="CHEBI:18248"/>
    </ligandPart>
</feature>
<dbReference type="GO" id="GO:0016705">
    <property type="term" value="F:oxidoreductase activity, acting on paired donors, with incorporation or reduction of molecular oxygen"/>
    <property type="evidence" value="ECO:0007669"/>
    <property type="project" value="InterPro"/>
</dbReference>
<dbReference type="PROSITE" id="PS00086">
    <property type="entry name" value="CYTOCHROME_P450"/>
    <property type="match status" value="1"/>
</dbReference>
<keyword evidence="3 8" id="KW-0349">Heme</keyword>
<dbReference type="InterPro" id="IPR036396">
    <property type="entry name" value="Cyt_P450_sf"/>
</dbReference>
<evidence type="ECO:0000256" key="6">
    <source>
        <dbReference type="ARBA" id="ARBA00023004"/>
    </source>
</evidence>
<evidence type="ECO:0000256" key="1">
    <source>
        <dbReference type="ARBA" id="ARBA00001971"/>
    </source>
</evidence>
<dbReference type="InterPro" id="IPR017972">
    <property type="entry name" value="Cyt_P450_CS"/>
</dbReference>
<evidence type="ECO:0000313" key="11">
    <source>
        <dbReference type="Proteomes" id="UP000594454"/>
    </source>
</evidence>